<dbReference type="InterPro" id="IPR052336">
    <property type="entry name" value="MlaD_Phospholipid_Transporter"/>
</dbReference>
<dbReference type="AlphaFoldDB" id="A0A934JPH9"/>
<dbReference type="NCBIfam" id="TIGR04430">
    <property type="entry name" value="OM_asym_MlaD"/>
    <property type="match status" value="1"/>
</dbReference>
<dbReference type="Proteomes" id="UP000628710">
    <property type="component" value="Unassembled WGS sequence"/>
</dbReference>
<dbReference type="InterPro" id="IPR030970">
    <property type="entry name" value="ABC_MlaD"/>
</dbReference>
<dbReference type="Pfam" id="PF02470">
    <property type="entry name" value="MlaD"/>
    <property type="match status" value="1"/>
</dbReference>
<evidence type="ECO:0000259" key="1">
    <source>
        <dbReference type="Pfam" id="PF02470"/>
    </source>
</evidence>
<evidence type="ECO:0000313" key="2">
    <source>
        <dbReference type="EMBL" id="MBJ7537719.1"/>
    </source>
</evidence>
<keyword evidence="3" id="KW-1185">Reference proteome</keyword>
<dbReference type="InterPro" id="IPR003399">
    <property type="entry name" value="Mce/MlaD"/>
</dbReference>
<feature type="domain" description="Mce/MlaD" evidence="1">
    <location>
        <begin position="39"/>
        <end position="115"/>
    </location>
</feature>
<dbReference type="RefSeq" id="WP_199467862.1">
    <property type="nucleotide sequence ID" value="NZ_JAEMNX010000008.1"/>
</dbReference>
<protein>
    <submittedName>
        <fullName evidence="2">Outer membrane lipid asymmetry maintenance protein MlaD</fullName>
    </submittedName>
</protein>
<gene>
    <name evidence="2" type="primary">mlaD</name>
    <name evidence="2" type="ORF">I8J31_08555</name>
</gene>
<evidence type="ECO:0000313" key="3">
    <source>
        <dbReference type="Proteomes" id="UP000628710"/>
    </source>
</evidence>
<reference evidence="2" key="1">
    <citation type="submission" date="2020-12" db="EMBL/GenBank/DDBJ databases">
        <title>Marinomonas arctica sp. nov., a psychrotolerant bacterium isolated from the Arctic.</title>
        <authorList>
            <person name="Zhang Y."/>
        </authorList>
    </citation>
    <scope>NUCLEOTIDE SEQUENCE</scope>
    <source>
        <strain evidence="2">C1424</strain>
    </source>
</reference>
<dbReference type="GO" id="GO:0005543">
    <property type="term" value="F:phospholipid binding"/>
    <property type="evidence" value="ECO:0007669"/>
    <property type="project" value="TreeGrafter"/>
</dbReference>
<dbReference type="PANTHER" id="PTHR33371:SF4">
    <property type="entry name" value="INTERMEMBRANE PHOSPHOLIPID TRANSPORT SYSTEM BINDING PROTEIN MLAD"/>
    <property type="match status" value="1"/>
</dbReference>
<proteinExistence type="predicted"/>
<dbReference type="PANTHER" id="PTHR33371">
    <property type="entry name" value="INTERMEMBRANE PHOSPHOLIPID TRANSPORT SYSTEM BINDING PROTEIN MLAD-RELATED"/>
    <property type="match status" value="1"/>
</dbReference>
<name>A0A934JPH9_9GAMM</name>
<dbReference type="GO" id="GO:0005548">
    <property type="term" value="F:phospholipid transporter activity"/>
    <property type="evidence" value="ECO:0007669"/>
    <property type="project" value="TreeGrafter"/>
</dbReference>
<comment type="caution">
    <text evidence="2">The sequence shown here is derived from an EMBL/GenBank/DDBJ whole genome shotgun (WGS) entry which is preliminary data.</text>
</comment>
<dbReference type="EMBL" id="JAEMNX010000008">
    <property type="protein sequence ID" value="MBJ7537719.1"/>
    <property type="molecule type" value="Genomic_DNA"/>
</dbReference>
<accession>A0A934JPH9</accession>
<sequence>MRSKRAELLVGCFIVLGVAALVYLAVQVSGLAFSSKKDTYQVVARFDDIAGLTSRAKVSIAGVAVGNVESITFDKDLYMALVTMNINSDVDNIPTDSSIAVLTSGLLGEKYLGFTIGAEEEVLKNGSEIYDTQSALVLENLISQFLFNSSSSSKSE</sequence>
<organism evidence="2 3">
    <name type="scientific">Marinomonas transparens</name>
    <dbReference type="NCBI Taxonomy" id="2795388"/>
    <lineage>
        <taxon>Bacteria</taxon>
        <taxon>Pseudomonadati</taxon>
        <taxon>Pseudomonadota</taxon>
        <taxon>Gammaproteobacteria</taxon>
        <taxon>Oceanospirillales</taxon>
        <taxon>Oceanospirillaceae</taxon>
        <taxon>Marinomonas</taxon>
    </lineage>
</organism>